<dbReference type="Proteomes" id="UP001140453">
    <property type="component" value="Unassembled WGS sequence"/>
</dbReference>
<feature type="domain" description="EthD" evidence="3">
    <location>
        <begin position="12"/>
        <end position="124"/>
    </location>
</feature>
<feature type="region of interest" description="Disordered" evidence="2">
    <location>
        <begin position="51"/>
        <end position="75"/>
    </location>
</feature>
<evidence type="ECO:0000313" key="5">
    <source>
        <dbReference type="Proteomes" id="UP001140453"/>
    </source>
</evidence>
<dbReference type="EMBL" id="JAPEVB010000002">
    <property type="protein sequence ID" value="KAJ4393994.1"/>
    <property type="molecule type" value="Genomic_DNA"/>
</dbReference>
<keyword evidence="5" id="KW-1185">Reference proteome</keyword>
<dbReference type="InterPro" id="IPR011008">
    <property type="entry name" value="Dimeric_a/b-barrel"/>
</dbReference>
<evidence type="ECO:0000259" key="3">
    <source>
        <dbReference type="Pfam" id="PF07110"/>
    </source>
</evidence>
<proteinExistence type="inferred from homology"/>
<dbReference type="AlphaFoldDB" id="A0A9W8YW86"/>
<name>A0A9W8YW86_9PEZI</name>
<evidence type="ECO:0000313" key="4">
    <source>
        <dbReference type="EMBL" id="KAJ4393994.1"/>
    </source>
</evidence>
<evidence type="ECO:0000256" key="1">
    <source>
        <dbReference type="ARBA" id="ARBA00005986"/>
    </source>
</evidence>
<organism evidence="4 5">
    <name type="scientific">Gnomoniopsis smithogilvyi</name>
    <dbReference type="NCBI Taxonomy" id="1191159"/>
    <lineage>
        <taxon>Eukaryota</taxon>
        <taxon>Fungi</taxon>
        <taxon>Dikarya</taxon>
        <taxon>Ascomycota</taxon>
        <taxon>Pezizomycotina</taxon>
        <taxon>Sordariomycetes</taxon>
        <taxon>Sordariomycetidae</taxon>
        <taxon>Diaporthales</taxon>
        <taxon>Gnomoniaceae</taxon>
        <taxon>Gnomoniopsis</taxon>
    </lineage>
</organism>
<evidence type="ECO:0000256" key="2">
    <source>
        <dbReference type="SAM" id="MobiDB-lite"/>
    </source>
</evidence>
<accession>A0A9W8YW86</accession>
<comment type="similarity">
    <text evidence="1">Belongs to the tpcK family.</text>
</comment>
<dbReference type="OrthoDB" id="2519291at2759"/>
<dbReference type="Gene3D" id="3.30.70.100">
    <property type="match status" value="1"/>
</dbReference>
<gene>
    <name evidence="4" type="ORF">N0V93_003211</name>
</gene>
<dbReference type="GO" id="GO:0016491">
    <property type="term" value="F:oxidoreductase activity"/>
    <property type="evidence" value="ECO:0007669"/>
    <property type="project" value="InterPro"/>
</dbReference>
<dbReference type="InterPro" id="IPR009799">
    <property type="entry name" value="EthD_dom"/>
</dbReference>
<dbReference type="SUPFAM" id="SSF54909">
    <property type="entry name" value="Dimeric alpha+beta barrel"/>
    <property type="match status" value="1"/>
</dbReference>
<reference evidence="4" key="1">
    <citation type="submission" date="2022-10" db="EMBL/GenBank/DDBJ databases">
        <title>Tapping the CABI collections for fungal endophytes: first genome assemblies for Collariella, Neodidymelliopsis, Ascochyta clinopodiicola, Didymella pomorum, Didymosphaeria variabile, Neocosmospora piperis and Neocucurbitaria cava.</title>
        <authorList>
            <person name="Hill R."/>
        </authorList>
    </citation>
    <scope>NUCLEOTIDE SEQUENCE</scope>
    <source>
        <strain evidence="4">IMI 355082</strain>
    </source>
</reference>
<protein>
    <recommendedName>
        <fullName evidence="3">EthD domain-containing protein</fullName>
    </recommendedName>
</protein>
<comment type="caution">
    <text evidence="4">The sequence shown here is derived from an EMBL/GenBank/DDBJ whole genome shotgun (WGS) entry which is preliminary data.</text>
</comment>
<dbReference type="Pfam" id="PF07110">
    <property type="entry name" value="EthD"/>
    <property type="match status" value="1"/>
</dbReference>
<sequence>MSYQILYFAYRKPGTTPAQFRAHYEERHMTKIKQMTADNFPLSHVRRYIHRTSIDPSSTNPKASERNPYTPATVLSGTQTDFDYDAIVEMTFENEDAFKVFCGILQTPENAKWIAEDEGKFLDRQKQPPVVVLGDITSQERDQRNGN</sequence>